<dbReference type="InterPro" id="IPR010662">
    <property type="entry name" value="RBBP9/YdeN"/>
</dbReference>
<dbReference type="Gene3D" id="3.40.50.1820">
    <property type="entry name" value="alpha/beta hydrolase"/>
    <property type="match status" value="1"/>
</dbReference>
<keyword evidence="2" id="KW-1185">Reference proteome</keyword>
<dbReference type="EMBL" id="JACU01000001">
    <property type="protein sequence ID" value="KMS60162.1"/>
    <property type="molecule type" value="Genomic_DNA"/>
</dbReference>
<dbReference type="PATRIC" id="fig|1114963.3.peg.54"/>
<name>A0A0J7Y983_9SPHN</name>
<dbReference type="AlphaFoldDB" id="A0A0J7Y983"/>
<dbReference type="GO" id="GO:0016787">
    <property type="term" value="F:hydrolase activity"/>
    <property type="evidence" value="ECO:0007669"/>
    <property type="project" value="InterPro"/>
</dbReference>
<dbReference type="Proteomes" id="UP000052268">
    <property type="component" value="Unassembled WGS sequence"/>
</dbReference>
<evidence type="ECO:0000313" key="2">
    <source>
        <dbReference type="Proteomes" id="UP000052268"/>
    </source>
</evidence>
<evidence type="ECO:0000313" key="1">
    <source>
        <dbReference type="EMBL" id="KMS60162.1"/>
    </source>
</evidence>
<sequence length="214" mass="23876">MEIPMANFHYPTAQDHTPLILLVPGTPLAAGHWMNRWTRWSEHCRLVELGQWDEPHRNTWVNKLNLAVRRADRPVVIVTDDIAALALAWWAEFEALGQDGPVLGAVIVNPPNVDLPGADPRLAPFGACPRQPLPFTSFLVSDLEGTLAHQRSIMRLAKDWGSCPVCDDTRGDWAQGWMLIQSVLGLSPSVAVKPEWTQAQNLAMREALRQWAAI</sequence>
<accession>A0A0J7Y983</accession>
<reference evidence="1 2" key="1">
    <citation type="journal article" date="2015" name="G3 (Bethesda)">
        <title>Insights into Ongoing Evolution of the Hexachlorocyclohexane Catabolic Pathway from Comparative Genomics of Ten Sphingomonadaceae Strains.</title>
        <authorList>
            <person name="Pearce S.L."/>
            <person name="Oakeshott J.G."/>
            <person name="Pandey G."/>
        </authorList>
    </citation>
    <scope>NUCLEOTIDE SEQUENCE [LARGE SCALE GENOMIC DNA]</scope>
    <source>
        <strain evidence="1 2">LL02</strain>
    </source>
</reference>
<gene>
    <name evidence="1" type="ORF">V474_00275</name>
</gene>
<protein>
    <submittedName>
        <fullName evidence="1">Esterase</fullName>
    </submittedName>
</protein>
<comment type="caution">
    <text evidence="1">The sequence shown here is derived from an EMBL/GenBank/DDBJ whole genome shotgun (WGS) entry which is preliminary data.</text>
</comment>
<proteinExistence type="predicted"/>
<dbReference type="Pfam" id="PF06821">
    <property type="entry name" value="Ser_hydrolase"/>
    <property type="match status" value="1"/>
</dbReference>
<dbReference type="SUPFAM" id="SSF53474">
    <property type="entry name" value="alpha/beta-Hydrolases"/>
    <property type="match status" value="1"/>
</dbReference>
<organism evidence="1 2">
    <name type="scientific">Novosphingobium barchaimii LL02</name>
    <dbReference type="NCBI Taxonomy" id="1114963"/>
    <lineage>
        <taxon>Bacteria</taxon>
        <taxon>Pseudomonadati</taxon>
        <taxon>Pseudomonadota</taxon>
        <taxon>Alphaproteobacteria</taxon>
        <taxon>Sphingomonadales</taxon>
        <taxon>Sphingomonadaceae</taxon>
        <taxon>Novosphingobium</taxon>
    </lineage>
</organism>
<dbReference type="OrthoDB" id="9804993at2"/>
<dbReference type="InterPro" id="IPR029058">
    <property type="entry name" value="AB_hydrolase_fold"/>
</dbReference>